<dbReference type="Gene3D" id="3.90.640.10">
    <property type="entry name" value="Actin, Chain A, domain 4"/>
    <property type="match status" value="1"/>
</dbReference>
<dbReference type="FunFam" id="3.30.420.40:FF:000028">
    <property type="entry name" value="heat shock 70 kDa protein-like"/>
    <property type="match status" value="1"/>
</dbReference>
<evidence type="ECO:0000313" key="4">
    <source>
        <dbReference type="EMBL" id="CAF4058934.1"/>
    </source>
</evidence>
<dbReference type="InterPro" id="IPR029047">
    <property type="entry name" value="HSP70_peptide-bd_sf"/>
</dbReference>
<dbReference type="SUPFAM" id="SSF100920">
    <property type="entry name" value="Heat shock protein 70kD (HSP70), peptide-binding domain"/>
    <property type="match status" value="1"/>
</dbReference>
<reference evidence="4" key="1">
    <citation type="submission" date="2021-02" db="EMBL/GenBank/DDBJ databases">
        <authorList>
            <person name="Nowell W R."/>
        </authorList>
    </citation>
    <scope>NUCLEOTIDE SEQUENCE</scope>
</reference>
<dbReference type="PANTHER" id="PTHR19375">
    <property type="entry name" value="HEAT SHOCK PROTEIN 70KDA"/>
    <property type="match status" value="1"/>
</dbReference>
<proteinExistence type="inferred from homology"/>
<evidence type="ECO:0000256" key="2">
    <source>
        <dbReference type="ARBA" id="ARBA00022741"/>
    </source>
</evidence>
<dbReference type="Gene3D" id="2.60.34.10">
    <property type="entry name" value="Substrate Binding Domain Of DNAk, Chain A, domain 1"/>
    <property type="match status" value="1"/>
</dbReference>
<evidence type="ECO:0000256" key="3">
    <source>
        <dbReference type="ARBA" id="ARBA00022840"/>
    </source>
</evidence>
<keyword evidence="5" id="KW-1185">Reference proteome</keyword>
<dbReference type="InterPro" id="IPR013126">
    <property type="entry name" value="Hsp_70_fam"/>
</dbReference>
<dbReference type="InterPro" id="IPR043129">
    <property type="entry name" value="ATPase_NBD"/>
</dbReference>
<comment type="caution">
    <text evidence="4">The sequence shown here is derived from an EMBL/GenBank/DDBJ whole genome shotgun (WGS) entry which is preliminary data.</text>
</comment>
<evidence type="ECO:0000313" key="5">
    <source>
        <dbReference type="Proteomes" id="UP000663866"/>
    </source>
</evidence>
<dbReference type="Gene3D" id="3.30.420.40">
    <property type="match status" value="5"/>
</dbReference>
<dbReference type="GO" id="GO:0140662">
    <property type="term" value="F:ATP-dependent protein folding chaperone"/>
    <property type="evidence" value="ECO:0007669"/>
    <property type="project" value="InterPro"/>
</dbReference>
<dbReference type="Proteomes" id="UP000663866">
    <property type="component" value="Unassembled WGS sequence"/>
</dbReference>
<gene>
    <name evidence="4" type="ORF">OVN521_LOCUS18479</name>
</gene>
<organism evidence="4 5">
    <name type="scientific">Rotaria magnacalcarata</name>
    <dbReference type="NCBI Taxonomy" id="392030"/>
    <lineage>
        <taxon>Eukaryota</taxon>
        <taxon>Metazoa</taxon>
        <taxon>Spiralia</taxon>
        <taxon>Gnathifera</taxon>
        <taxon>Rotifera</taxon>
        <taxon>Eurotatoria</taxon>
        <taxon>Bdelloidea</taxon>
        <taxon>Philodinida</taxon>
        <taxon>Philodinidae</taxon>
        <taxon>Rotaria</taxon>
    </lineage>
</organism>
<sequence length="395" mass="44075">MKKATQKTSSCVAFTDTQQLIGDAAKNQGNSNICNTVFSVLRLVGRKFEVLKSDHNIDYYPFGIKNCVPACFNYSHRRAINDATVMTGLSVQRIISRSTLAGVAFGFQNTFSKERNVLAFDIDGGTCNVSILTIENNGHCKIKSTAGFMRTQSERSCILSTYLKALINIESLLGDIDFKSEITRARFEELCEDLFCDTLKPVINALHDVNMHKSQIHEIVLVGGSTDIPRIQKESDVFFYGKKRNKSINPNQAVVNGAAIETAENIKKVLLAPSGTMIPIIKRNTAIPATQTHTLRIGFNNQTNVRIKIYVGEHETVSNNYLLEELELSDILRVSRDEREVKVDFSMDNTGKGKLCVSVVDIISRKRKQIIINDDKNNLSKETKAIIQIKSMADD</sequence>
<evidence type="ECO:0008006" key="6">
    <source>
        <dbReference type="Google" id="ProtNLM"/>
    </source>
</evidence>
<dbReference type="GO" id="GO:0005524">
    <property type="term" value="F:ATP binding"/>
    <property type="evidence" value="ECO:0007669"/>
    <property type="project" value="UniProtKB-KW"/>
</dbReference>
<name>A0A819S7W1_9BILA</name>
<dbReference type="PROSITE" id="PS01036">
    <property type="entry name" value="HSP70_3"/>
    <property type="match status" value="1"/>
</dbReference>
<comment type="similarity">
    <text evidence="1">Belongs to the heat shock protein 70 family.</text>
</comment>
<dbReference type="InterPro" id="IPR018181">
    <property type="entry name" value="Heat_shock_70_CS"/>
</dbReference>
<keyword evidence="3" id="KW-0067">ATP-binding</keyword>
<dbReference type="AlphaFoldDB" id="A0A819S7W1"/>
<dbReference type="SUPFAM" id="SSF53067">
    <property type="entry name" value="Actin-like ATPase domain"/>
    <property type="match status" value="2"/>
</dbReference>
<protein>
    <recommendedName>
        <fullName evidence="6">Heat shock protein 70</fullName>
    </recommendedName>
</protein>
<keyword evidence="2" id="KW-0547">Nucleotide-binding</keyword>
<evidence type="ECO:0000256" key="1">
    <source>
        <dbReference type="ARBA" id="ARBA00007381"/>
    </source>
</evidence>
<accession>A0A819S7W1</accession>
<dbReference type="Pfam" id="PF00012">
    <property type="entry name" value="HSP70"/>
    <property type="match status" value="3"/>
</dbReference>
<dbReference type="EMBL" id="CAJOBG010003360">
    <property type="protein sequence ID" value="CAF4058934.1"/>
    <property type="molecule type" value="Genomic_DNA"/>
</dbReference>